<dbReference type="Gene3D" id="3.30.70.270">
    <property type="match status" value="1"/>
</dbReference>
<dbReference type="Pfam" id="PF00990">
    <property type="entry name" value="GGDEF"/>
    <property type="match status" value="1"/>
</dbReference>
<dbReference type="PANTHER" id="PTHR33121:SF70">
    <property type="entry name" value="SIGNALING PROTEIN YKOW"/>
    <property type="match status" value="1"/>
</dbReference>
<comment type="caution">
    <text evidence="3">The sequence shown here is derived from an EMBL/GenBank/DDBJ whole genome shotgun (WGS) entry which is preliminary data.</text>
</comment>
<evidence type="ECO:0000313" key="4">
    <source>
        <dbReference type="Proteomes" id="UP001526201"/>
    </source>
</evidence>
<name>A0ABT3C571_9MYCO</name>
<keyword evidence="1" id="KW-1133">Transmembrane helix</keyword>
<dbReference type="InterPro" id="IPR050706">
    <property type="entry name" value="Cyclic-di-GMP_PDE-like"/>
</dbReference>
<feature type="transmembrane region" description="Helical" evidence="1">
    <location>
        <begin position="144"/>
        <end position="162"/>
    </location>
</feature>
<dbReference type="SUPFAM" id="SSF55073">
    <property type="entry name" value="Nucleotide cyclase"/>
    <property type="match status" value="1"/>
</dbReference>
<protein>
    <submittedName>
        <fullName evidence="3">GGDEF domain-containing protein</fullName>
    </submittedName>
</protein>
<feature type="domain" description="GGDEF" evidence="2">
    <location>
        <begin position="232"/>
        <end position="364"/>
    </location>
</feature>
<sequence>MRRSASPMIIDNRRLHQSDHYYWLTALIAARGGQTYTCRVIAALIFGIGVIPSAVVGTYSGPHAVRDRILAIAITVCCAAMASLWLRARWPSRGQSQLCVVVGTLCVAVACLIVADPAFGLLGATSFGALGAFIAFFHTGKLLAFTWTVGACVLITLAVRLAPISTPLAIASVVLVALVSVFAAFACRMVIRLLDTETVYGEIEPLTGLLNKDAFYDKVATLIGARSRDDDQYLVVAVLNLDSYSLLVDMAGGANGDRARVEVGQRLRETVRRGALVAHVGDTDFMIAELFTTPDPSALIDRALSAISTTPLRMTASIGVVTTPLRPLVSYPPHEVLDEVLGIATTAMHDARKEGGNRAKYVLRPDLRIFDETDDFDDGFGEAGNSGWPTND</sequence>
<dbReference type="InterPro" id="IPR043128">
    <property type="entry name" value="Rev_trsase/Diguanyl_cyclase"/>
</dbReference>
<dbReference type="PANTHER" id="PTHR33121">
    <property type="entry name" value="CYCLIC DI-GMP PHOSPHODIESTERASE PDEF"/>
    <property type="match status" value="1"/>
</dbReference>
<feature type="transmembrane region" description="Helical" evidence="1">
    <location>
        <begin position="168"/>
        <end position="187"/>
    </location>
</feature>
<dbReference type="CDD" id="cd01949">
    <property type="entry name" value="GGDEF"/>
    <property type="match status" value="1"/>
</dbReference>
<dbReference type="InterPro" id="IPR000160">
    <property type="entry name" value="GGDEF_dom"/>
</dbReference>
<gene>
    <name evidence="3" type="ORF">H7J73_01000</name>
</gene>
<proteinExistence type="predicted"/>
<feature type="transmembrane region" description="Helical" evidence="1">
    <location>
        <begin position="69"/>
        <end position="86"/>
    </location>
</feature>
<dbReference type="SMART" id="SM00267">
    <property type="entry name" value="GGDEF"/>
    <property type="match status" value="1"/>
</dbReference>
<dbReference type="NCBIfam" id="TIGR00254">
    <property type="entry name" value="GGDEF"/>
    <property type="match status" value="1"/>
</dbReference>
<accession>A0ABT3C571</accession>
<dbReference type="EMBL" id="JACKTY010000007">
    <property type="protein sequence ID" value="MCV7224624.1"/>
    <property type="molecule type" value="Genomic_DNA"/>
</dbReference>
<organism evidence="3 4">
    <name type="scientific">Mycolicibacterium komossense</name>
    <dbReference type="NCBI Taxonomy" id="1779"/>
    <lineage>
        <taxon>Bacteria</taxon>
        <taxon>Bacillati</taxon>
        <taxon>Actinomycetota</taxon>
        <taxon>Actinomycetes</taxon>
        <taxon>Mycobacteriales</taxon>
        <taxon>Mycobacteriaceae</taxon>
        <taxon>Mycolicibacterium</taxon>
    </lineage>
</organism>
<keyword evidence="1" id="KW-0472">Membrane</keyword>
<dbReference type="Proteomes" id="UP001526201">
    <property type="component" value="Unassembled WGS sequence"/>
</dbReference>
<evidence type="ECO:0000313" key="3">
    <source>
        <dbReference type="EMBL" id="MCV7224624.1"/>
    </source>
</evidence>
<dbReference type="PROSITE" id="PS50887">
    <property type="entry name" value="GGDEF"/>
    <property type="match status" value="1"/>
</dbReference>
<evidence type="ECO:0000256" key="1">
    <source>
        <dbReference type="SAM" id="Phobius"/>
    </source>
</evidence>
<keyword evidence="4" id="KW-1185">Reference proteome</keyword>
<feature type="transmembrane region" description="Helical" evidence="1">
    <location>
        <begin position="98"/>
        <end position="115"/>
    </location>
</feature>
<evidence type="ECO:0000259" key="2">
    <source>
        <dbReference type="PROSITE" id="PS50887"/>
    </source>
</evidence>
<reference evidence="3 4" key="1">
    <citation type="journal article" date="2022" name="BMC Genomics">
        <title>Comparative genome analysis of mycobacteria focusing on tRNA and non-coding RNA.</title>
        <authorList>
            <person name="Behra P.R.K."/>
            <person name="Pettersson B.M.F."/>
            <person name="Ramesh M."/>
            <person name="Das S."/>
            <person name="Dasgupta S."/>
            <person name="Kirsebom L.A."/>
        </authorList>
    </citation>
    <scope>NUCLEOTIDE SEQUENCE [LARGE SCALE GENOMIC DNA]</scope>
    <source>
        <strain evidence="3 4">DSM 44078</strain>
    </source>
</reference>
<keyword evidence="1" id="KW-0812">Transmembrane</keyword>
<dbReference type="InterPro" id="IPR029787">
    <property type="entry name" value="Nucleotide_cyclase"/>
</dbReference>